<evidence type="ECO:0000313" key="4">
    <source>
        <dbReference type="EMBL" id="CAD2124532.1"/>
    </source>
</evidence>
<feature type="domain" description="Tyrosine specific protein phosphatases" evidence="3">
    <location>
        <begin position="401"/>
        <end position="477"/>
    </location>
</feature>
<keyword evidence="1" id="KW-0812">Transmembrane</keyword>
<dbReference type="Gene3D" id="3.90.190.10">
    <property type="entry name" value="Protein tyrosine phosphatase superfamily"/>
    <property type="match status" value="1"/>
</dbReference>
<feature type="domain" description="Tyrosine-protein phosphatase" evidence="2">
    <location>
        <begin position="234"/>
        <end position="486"/>
    </location>
</feature>
<evidence type="ECO:0000259" key="3">
    <source>
        <dbReference type="PROSITE" id="PS50056"/>
    </source>
</evidence>
<feature type="transmembrane region" description="Helical" evidence="1">
    <location>
        <begin position="534"/>
        <end position="554"/>
    </location>
</feature>
<dbReference type="PANTHER" id="PTHR46163">
    <property type="entry name" value="TYROSINE-PROTEIN PHOSPHATASE-RELATED"/>
    <property type="match status" value="1"/>
</dbReference>
<gene>
    <name evidence="4" type="ORF">MENT_LOCUS807</name>
</gene>
<dbReference type="AlphaFoldDB" id="A0A6V7TJ55"/>
<dbReference type="InterPro" id="IPR000242">
    <property type="entry name" value="PTP_cat"/>
</dbReference>
<dbReference type="SMART" id="SM00194">
    <property type="entry name" value="PTPc"/>
    <property type="match status" value="1"/>
</dbReference>
<dbReference type="InterPro" id="IPR000387">
    <property type="entry name" value="Tyr_Pase_dom"/>
</dbReference>
<reference evidence="4 5" key="1">
    <citation type="submission" date="2020-08" db="EMBL/GenBank/DDBJ databases">
        <authorList>
            <person name="Koutsovoulos G."/>
            <person name="Danchin GJ E."/>
        </authorList>
    </citation>
    <scope>NUCLEOTIDE SEQUENCE [LARGE SCALE GENOMIC DNA]</scope>
</reference>
<protein>
    <submittedName>
        <fullName evidence="4">Uncharacterized protein</fullName>
    </submittedName>
</protein>
<dbReference type="PRINTS" id="PR00700">
    <property type="entry name" value="PRTYPHPHTASE"/>
</dbReference>
<dbReference type="CDD" id="cd00047">
    <property type="entry name" value="PTPc"/>
    <property type="match status" value="1"/>
</dbReference>
<dbReference type="InterPro" id="IPR003595">
    <property type="entry name" value="Tyr_Pase_cat"/>
</dbReference>
<dbReference type="PROSITE" id="PS50056">
    <property type="entry name" value="TYR_PHOSPHATASE_2"/>
    <property type="match status" value="1"/>
</dbReference>
<dbReference type="InterPro" id="IPR052782">
    <property type="entry name" value="Oocyte-zygote_transition_reg"/>
</dbReference>
<keyword evidence="1" id="KW-0472">Membrane</keyword>
<dbReference type="PROSITE" id="PS50055">
    <property type="entry name" value="TYR_PHOSPHATASE_PTP"/>
    <property type="match status" value="1"/>
</dbReference>
<dbReference type="GO" id="GO:0004725">
    <property type="term" value="F:protein tyrosine phosphatase activity"/>
    <property type="evidence" value="ECO:0007669"/>
    <property type="project" value="InterPro"/>
</dbReference>
<keyword evidence="1" id="KW-1133">Transmembrane helix</keyword>
<proteinExistence type="predicted"/>
<dbReference type="Proteomes" id="UP000580250">
    <property type="component" value="Unassembled WGS sequence"/>
</dbReference>
<dbReference type="SUPFAM" id="SSF52799">
    <property type="entry name" value="(Phosphotyrosine protein) phosphatases II"/>
    <property type="match status" value="1"/>
</dbReference>
<dbReference type="OrthoDB" id="5834449at2759"/>
<dbReference type="PANTHER" id="PTHR46163:SF7">
    <property type="entry name" value="PROTEIN TYROSINE PHOSPHATASE-LIKE PROTEIN EGG-3"/>
    <property type="match status" value="1"/>
</dbReference>
<name>A0A6V7TJ55_MELEN</name>
<dbReference type="Pfam" id="PF00102">
    <property type="entry name" value="Y_phosphatase"/>
    <property type="match status" value="1"/>
</dbReference>
<comment type="caution">
    <text evidence="4">The sequence shown here is derived from an EMBL/GenBank/DDBJ whole genome shotgun (WGS) entry which is preliminary data.</text>
</comment>
<dbReference type="SMART" id="SM00404">
    <property type="entry name" value="PTPc_motif"/>
    <property type="match status" value="1"/>
</dbReference>
<evidence type="ECO:0000256" key="1">
    <source>
        <dbReference type="SAM" id="Phobius"/>
    </source>
</evidence>
<accession>A0A6V7TJ55</accession>
<sequence length="560" mass="65365">MDSVAESPISTRRSATDNAFIVPVDDGEHVTESWVNTLWRWWNERVINARLTHYDKEERLTFIAQRFARVLTAFFDERTKVELSGHLLCEQTKQLLCGADPWAIAMRRKYGQRMAEWISIYTVYMERHEKTNKPKKLPAQPLVPIKLTISRSLEFLRKIPQLHIALQDGVDDMLVTLLGDQLMGCFRGRRDISGAILARIQNLAATITQQIAWSMLIEPGRPRTDLSRFYAEFDVLESFFDKVELTTDELSTGQTYSSSTQNDINASFVLGGPLLNTFILAQSPRNHTIVDFWKMVWHERSEFIFMLSEASVGPLVECTGGAVIFERLSHTHCPFFWPRLEDDELNFGCLHVRNAGIDMATDPLFTIFNLDIWMTTVENCHQGVTAKLRLQLWQWNWRNYTDFYWPFRLLFRSRNSKRPTILVCNDGCGKSGTLALIEIFLMQLIRGSVSVEHPMLTAGVFLRLQRRHAVANSMQWLFAYRTVLHWLQPFVISWYHRLVLGFTFPSHGFCAKYEEIAHTYAHRKICQFRICLRLLYLFLNFYIRYVLFLCYSFFDSLLKL</sequence>
<evidence type="ECO:0000259" key="2">
    <source>
        <dbReference type="PROSITE" id="PS50055"/>
    </source>
</evidence>
<organism evidence="4 5">
    <name type="scientific">Meloidogyne enterolobii</name>
    <name type="common">Root-knot nematode worm</name>
    <name type="synonym">Meloidogyne mayaguensis</name>
    <dbReference type="NCBI Taxonomy" id="390850"/>
    <lineage>
        <taxon>Eukaryota</taxon>
        <taxon>Metazoa</taxon>
        <taxon>Ecdysozoa</taxon>
        <taxon>Nematoda</taxon>
        <taxon>Chromadorea</taxon>
        <taxon>Rhabditida</taxon>
        <taxon>Tylenchina</taxon>
        <taxon>Tylenchomorpha</taxon>
        <taxon>Tylenchoidea</taxon>
        <taxon>Meloidogynidae</taxon>
        <taxon>Meloidogyninae</taxon>
        <taxon>Meloidogyne</taxon>
    </lineage>
</organism>
<dbReference type="EMBL" id="CAJEWN010000003">
    <property type="protein sequence ID" value="CAD2124532.1"/>
    <property type="molecule type" value="Genomic_DNA"/>
</dbReference>
<dbReference type="InterPro" id="IPR029021">
    <property type="entry name" value="Prot-tyrosine_phosphatase-like"/>
</dbReference>
<evidence type="ECO:0000313" key="5">
    <source>
        <dbReference type="Proteomes" id="UP000580250"/>
    </source>
</evidence>